<dbReference type="Proteomes" id="UP000314986">
    <property type="component" value="Unassembled WGS sequence"/>
</dbReference>
<feature type="domain" description="Ig-like" evidence="7">
    <location>
        <begin position="34"/>
        <end position="115"/>
    </location>
</feature>
<proteinExistence type="predicted"/>
<accession>A0A4W3GEZ2</accession>
<keyword evidence="5" id="KW-1279">T cell receptor</keyword>
<dbReference type="GO" id="GO:0042101">
    <property type="term" value="C:T cell receptor complex"/>
    <property type="evidence" value="ECO:0007669"/>
    <property type="project" value="UniProtKB-KW"/>
</dbReference>
<reference evidence="9" key="2">
    <citation type="journal article" date="2007" name="PLoS Biol.">
        <title>Survey sequencing and comparative analysis of the elephant shark (Callorhinchus milii) genome.</title>
        <authorList>
            <person name="Venkatesh B."/>
            <person name="Kirkness E.F."/>
            <person name="Loh Y.H."/>
            <person name="Halpern A.L."/>
            <person name="Lee A.P."/>
            <person name="Johnson J."/>
            <person name="Dandona N."/>
            <person name="Viswanathan L.D."/>
            <person name="Tay A."/>
            <person name="Venter J.C."/>
            <person name="Strausberg R.L."/>
            <person name="Brenner S."/>
        </authorList>
    </citation>
    <scope>NUCLEOTIDE SEQUENCE [LARGE SCALE GENOMIC DNA]</scope>
</reference>
<dbReference type="Pfam" id="PF07686">
    <property type="entry name" value="V-set"/>
    <property type="match status" value="1"/>
</dbReference>
<keyword evidence="9" id="KW-1185">Reference proteome</keyword>
<dbReference type="Gene3D" id="2.60.40.10">
    <property type="entry name" value="Immunoglobulins"/>
    <property type="match status" value="1"/>
</dbReference>
<keyword evidence="3" id="KW-0675">Receptor</keyword>
<evidence type="ECO:0000313" key="9">
    <source>
        <dbReference type="Proteomes" id="UP000314986"/>
    </source>
</evidence>
<reference evidence="9" key="1">
    <citation type="journal article" date="2006" name="Science">
        <title>Ancient noncoding elements conserved in the human genome.</title>
        <authorList>
            <person name="Venkatesh B."/>
            <person name="Kirkness E.F."/>
            <person name="Loh Y.H."/>
            <person name="Halpern A.L."/>
            <person name="Lee A.P."/>
            <person name="Johnson J."/>
            <person name="Dandona N."/>
            <person name="Viswanathan L.D."/>
            <person name="Tay A."/>
            <person name="Venter J.C."/>
            <person name="Strausberg R.L."/>
            <person name="Brenner S."/>
        </authorList>
    </citation>
    <scope>NUCLEOTIDE SEQUENCE [LARGE SCALE GENOMIC DNA]</scope>
</reference>
<evidence type="ECO:0000256" key="6">
    <source>
        <dbReference type="SAM" id="SignalP"/>
    </source>
</evidence>
<evidence type="ECO:0000256" key="5">
    <source>
        <dbReference type="ARBA" id="ARBA00043266"/>
    </source>
</evidence>
<keyword evidence="1 6" id="KW-0732">Signal</keyword>
<evidence type="ECO:0000259" key="7">
    <source>
        <dbReference type="PROSITE" id="PS50835"/>
    </source>
</evidence>
<dbReference type="GeneTree" id="ENSGT00970000196773"/>
<evidence type="ECO:0000256" key="3">
    <source>
        <dbReference type="ARBA" id="ARBA00023170"/>
    </source>
</evidence>
<reference evidence="8" key="5">
    <citation type="submission" date="2025-09" db="UniProtKB">
        <authorList>
            <consortium name="Ensembl"/>
        </authorList>
    </citation>
    <scope>IDENTIFICATION</scope>
</reference>
<dbReference type="InterPro" id="IPR051287">
    <property type="entry name" value="TCR_variable_region"/>
</dbReference>
<dbReference type="SMART" id="SM00406">
    <property type="entry name" value="IGv"/>
    <property type="match status" value="1"/>
</dbReference>
<dbReference type="InterPro" id="IPR013783">
    <property type="entry name" value="Ig-like_fold"/>
</dbReference>
<dbReference type="Ensembl" id="ENSCMIT00000002004.1">
    <property type="protein sequence ID" value="ENSCMIP00000001931.1"/>
    <property type="gene ID" value="ENSCMIG00000001187.1"/>
</dbReference>
<name>A0A4W3GEZ2_CALMI</name>
<keyword evidence="2" id="KW-1064">Adaptive immunity</keyword>
<dbReference type="PROSITE" id="PS50835">
    <property type="entry name" value="IG_LIKE"/>
    <property type="match status" value="1"/>
</dbReference>
<reference evidence="9" key="3">
    <citation type="journal article" date="2014" name="Nature">
        <title>Elephant shark genome provides unique insights into gnathostome evolution.</title>
        <authorList>
            <consortium name="International Elephant Shark Genome Sequencing Consortium"/>
            <person name="Venkatesh B."/>
            <person name="Lee A.P."/>
            <person name="Ravi V."/>
            <person name="Maurya A.K."/>
            <person name="Lian M.M."/>
            <person name="Swann J.B."/>
            <person name="Ohta Y."/>
            <person name="Flajnik M.F."/>
            <person name="Sutoh Y."/>
            <person name="Kasahara M."/>
            <person name="Hoon S."/>
            <person name="Gangu V."/>
            <person name="Roy S.W."/>
            <person name="Irimia M."/>
            <person name="Korzh V."/>
            <person name="Kondrychyn I."/>
            <person name="Lim Z.W."/>
            <person name="Tay B.H."/>
            <person name="Tohari S."/>
            <person name="Kong K.W."/>
            <person name="Ho S."/>
            <person name="Lorente-Galdos B."/>
            <person name="Quilez J."/>
            <person name="Marques-Bonet T."/>
            <person name="Raney B.J."/>
            <person name="Ingham P.W."/>
            <person name="Tay A."/>
            <person name="Hillier L.W."/>
            <person name="Minx P."/>
            <person name="Boehm T."/>
            <person name="Wilson R.K."/>
            <person name="Brenner S."/>
            <person name="Warren W.C."/>
        </authorList>
    </citation>
    <scope>NUCLEOTIDE SEQUENCE [LARGE SCALE GENOMIC DNA]</scope>
</reference>
<reference evidence="8" key="4">
    <citation type="submission" date="2025-08" db="UniProtKB">
        <authorList>
            <consortium name="Ensembl"/>
        </authorList>
    </citation>
    <scope>IDENTIFICATION</scope>
</reference>
<keyword evidence="4" id="KW-0393">Immunoglobulin domain</keyword>
<feature type="chain" id="PRO_5021369560" description="Ig-like domain-containing protein" evidence="6">
    <location>
        <begin position="21"/>
        <end position="161"/>
    </location>
</feature>
<sequence>FVHSTLLCVTLLCLNKLCGGDTVSQKAATIVWKEGDAVTFNCTFSTNESAFFLFWYRQYPYKQPEFMVWRFSYNNKETKGAAIGSRFSSQLDIIQSVTSLSISELQVSDTAMYLCATASYKNYPGCVSLVFPTDQLRLFRVRFCVQRTSGETTFTTSQYFC</sequence>
<dbReference type="SMART" id="SM00409">
    <property type="entry name" value="IG"/>
    <property type="match status" value="1"/>
</dbReference>
<dbReference type="PANTHER" id="PTHR19367:SF18">
    <property type="entry name" value="T CELL RECEPTOR ALPHA VARIABLE 16"/>
    <property type="match status" value="1"/>
</dbReference>
<dbReference type="InParanoid" id="A0A4W3GEZ2"/>
<dbReference type="SUPFAM" id="SSF48726">
    <property type="entry name" value="Immunoglobulin"/>
    <property type="match status" value="1"/>
</dbReference>
<organism evidence="8 9">
    <name type="scientific">Callorhinchus milii</name>
    <name type="common">Ghost shark</name>
    <dbReference type="NCBI Taxonomy" id="7868"/>
    <lineage>
        <taxon>Eukaryota</taxon>
        <taxon>Metazoa</taxon>
        <taxon>Chordata</taxon>
        <taxon>Craniata</taxon>
        <taxon>Vertebrata</taxon>
        <taxon>Chondrichthyes</taxon>
        <taxon>Holocephali</taxon>
        <taxon>Chimaeriformes</taxon>
        <taxon>Callorhinchidae</taxon>
        <taxon>Callorhinchus</taxon>
    </lineage>
</organism>
<dbReference type="InterPro" id="IPR036179">
    <property type="entry name" value="Ig-like_dom_sf"/>
</dbReference>
<dbReference type="OMA" id="NESAFFL"/>
<dbReference type="InterPro" id="IPR003599">
    <property type="entry name" value="Ig_sub"/>
</dbReference>
<dbReference type="InterPro" id="IPR007110">
    <property type="entry name" value="Ig-like_dom"/>
</dbReference>
<dbReference type="AlphaFoldDB" id="A0A4W3GEZ2"/>
<dbReference type="GO" id="GO:0002250">
    <property type="term" value="P:adaptive immune response"/>
    <property type="evidence" value="ECO:0007669"/>
    <property type="project" value="UniProtKB-KW"/>
</dbReference>
<protein>
    <recommendedName>
        <fullName evidence="7">Ig-like domain-containing protein</fullName>
    </recommendedName>
</protein>
<dbReference type="PANTHER" id="PTHR19367">
    <property type="entry name" value="T-CELL RECEPTOR ALPHA CHAIN V REGION"/>
    <property type="match status" value="1"/>
</dbReference>
<feature type="signal peptide" evidence="6">
    <location>
        <begin position="1"/>
        <end position="20"/>
    </location>
</feature>
<dbReference type="InterPro" id="IPR013106">
    <property type="entry name" value="Ig_V-set"/>
</dbReference>
<evidence type="ECO:0000313" key="8">
    <source>
        <dbReference type="Ensembl" id="ENSCMIP00000001931.1"/>
    </source>
</evidence>
<evidence type="ECO:0000256" key="4">
    <source>
        <dbReference type="ARBA" id="ARBA00023319"/>
    </source>
</evidence>
<evidence type="ECO:0000256" key="1">
    <source>
        <dbReference type="ARBA" id="ARBA00022729"/>
    </source>
</evidence>
<evidence type="ECO:0000256" key="2">
    <source>
        <dbReference type="ARBA" id="ARBA00023130"/>
    </source>
</evidence>
<keyword evidence="5" id="KW-0391">Immunity</keyword>